<keyword evidence="4" id="KW-0456">Lyase</keyword>
<evidence type="ECO:0000256" key="6">
    <source>
        <dbReference type="SAM" id="MobiDB-lite"/>
    </source>
</evidence>
<dbReference type="InterPro" id="IPR011856">
    <property type="entry name" value="tRNA_endonuc-like_dom_sf"/>
</dbReference>
<feature type="region of interest" description="Disordered" evidence="6">
    <location>
        <begin position="96"/>
        <end position="127"/>
    </location>
</feature>
<reference evidence="9 10" key="1">
    <citation type="submission" date="2022-07" db="EMBL/GenBank/DDBJ databases">
        <title>Genome-wide signatures of adaptation to extreme environments.</title>
        <authorList>
            <person name="Cho C.H."/>
            <person name="Yoon H.S."/>
        </authorList>
    </citation>
    <scope>NUCLEOTIDE SEQUENCE [LARGE SCALE GENOMIC DNA]</scope>
    <source>
        <strain evidence="9 10">DBV 063 E5</strain>
    </source>
</reference>
<gene>
    <name evidence="9" type="ORF">CDCA_CDCA12G3522</name>
</gene>
<evidence type="ECO:0000259" key="8">
    <source>
        <dbReference type="Pfam" id="PF26577"/>
    </source>
</evidence>
<dbReference type="SUPFAM" id="SSF53032">
    <property type="entry name" value="tRNA-intron endonuclease catalytic domain-like"/>
    <property type="match status" value="1"/>
</dbReference>
<dbReference type="GO" id="GO:0005634">
    <property type="term" value="C:nucleus"/>
    <property type="evidence" value="ECO:0007669"/>
    <property type="project" value="UniProtKB-ARBA"/>
</dbReference>
<dbReference type="EC" id="4.6.1.16" evidence="2"/>
<feature type="compositionally biased region" description="Low complexity" evidence="6">
    <location>
        <begin position="189"/>
        <end position="203"/>
    </location>
</feature>
<dbReference type="PANTHER" id="PTHR13070:SF0">
    <property type="entry name" value="TRNA-SPLICING ENDONUCLEASE SUBUNIT SEN34"/>
    <property type="match status" value="1"/>
</dbReference>
<dbReference type="GO" id="GO:0000213">
    <property type="term" value="F:tRNA-intron lyase activity"/>
    <property type="evidence" value="ECO:0007669"/>
    <property type="project" value="UniProtKB-EC"/>
</dbReference>
<accession>A0AAV9IYT8</accession>
<dbReference type="GO" id="GO:0003676">
    <property type="term" value="F:nucleic acid binding"/>
    <property type="evidence" value="ECO:0007669"/>
    <property type="project" value="InterPro"/>
</dbReference>
<feature type="domain" description="TSEN34 N-terminal" evidence="8">
    <location>
        <begin position="1"/>
        <end position="41"/>
    </location>
</feature>
<keyword evidence="10" id="KW-1185">Reference proteome</keyword>
<name>A0AAV9IYT8_CYACA</name>
<dbReference type="EMBL" id="JANCYW010000012">
    <property type="protein sequence ID" value="KAK4537497.1"/>
    <property type="molecule type" value="Genomic_DNA"/>
</dbReference>
<evidence type="ECO:0000259" key="7">
    <source>
        <dbReference type="Pfam" id="PF01974"/>
    </source>
</evidence>
<dbReference type="PANTHER" id="PTHR13070">
    <property type="entry name" value="TRNA-SPLICING ENDONUCLEASE SUBUNIT SEN34-RELATED"/>
    <property type="match status" value="1"/>
</dbReference>
<organism evidence="9 10">
    <name type="scientific">Cyanidium caldarium</name>
    <name type="common">Red alga</name>
    <dbReference type="NCBI Taxonomy" id="2771"/>
    <lineage>
        <taxon>Eukaryota</taxon>
        <taxon>Rhodophyta</taxon>
        <taxon>Bangiophyceae</taxon>
        <taxon>Cyanidiales</taxon>
        <taxon>Cyanidiaceae</taxon>
        <taxon>Cyanidium</taxon>
    </lineage>
</organism>
<proteinExistence type="inferred from homology"/>
<comment type="catalytic activity">
    <reaction evidence="5">
        <text>pretRNA = a 3'-half-tRNA molecule with a 5'-OH end + a 5'-half-tRNA molecule with a 2',3'-cyclic phosphate end + an intron with a 2',3'-cyclic phosphate and a 5'-hydroxyl terminus.</text>
        <dbReference type="EC" id="4.6.1.16"/>
    </reaction>
</comment>
<evidence type="ECO:0000256" key="1">
    <source>
        <dbReference type="ARBA" id="ARBA00008078"/>
    </source>
</evidence>
<dbReference type="AlphaFoldDB" id="A0AAV9IYT8"/>
<dbReference type="Pfam" id="PF01974">
    <property type="entry name" value="tRNA_int_endo"/>
    <property type="match status" value="1"/>
</dbReference>
<dbReference type="Pfam" id="PF26577">
    <property type="entry name" value="TSEN34_N"/>
    <property type="match status" value="1"/>
</dbReference>
<dbReference type="InterPro" id="IPR059049">
    <property type="entry name" value="TSEN34_N"/>
</dbReference>
<dbReference type="InterPro" id="IPR006677">
    <property type="entry name" value="tRNA_intron_Endonuc_cat-like"/>
</dbReference>
<sequence>MGEWVGCASNHASQNQFLSLPLALSRYEVAAGVLAGFLQLHPRPADAYAAVDDAHVQVFMAEREAAAAEQRQQEERQTEMRRLRFMAEEEMRLRRRRRREGARADAGQEVGVDGGGGAPKRQRVGNADGQAQWLPRWWWRWRWTVGWLPALGRPLAGIAHVWTAILRPWTFGKHGTNATSPMPPDATESSTASQCTRSSSSRQAAERSPRPYHVRVRRERAPYEPLDARRAKVLRATELRRSPAWQSTLRSSQFVVFRDLWRRGFYLTNGNKFGADFLAYAHDPCLFHAGLCIIVLEARTVLHPRDMISLGRLGVATKKRAVLAHVSDAQRERVAYHGIAWCEQLP</sequence>
<evidence type="ECO:0000256" key="5">
    <source>
        <dbReference type="ARBA" id="ARBA00034031"/>
    </source>
</evidence>
<evidence type="ECO:0000313" key="10">
    <source>
        <dbReference type="Proteomes" id="UP001301350"/>
    </source>
</evidence>
<comment type="similarity">
    <text evidence="1">Belongs to the tRNA-intron endonuclease family.</text>
</comment>
<protein>
    <recommendedName>
        <fullName evidence="2">tRNA-intron lyase</fullName>
        <ecNumber evidence="2">4.6.1.16</ecNumber>
    </recommendedName>
</protein>
<evidence type="ECO:0000256" key="3">
    <source>
        <dbReference type="ARBA" id="ARBA00022694"/>
    </source>
</evidence>
<keyword evidence="3" id="KW-0819">tRNA processing</keyword>
<feature type="region of interest" description="Disordered" evidence="6">
    <location>
        <begin position="176"/>
        <end position="211"/>
    </location>
</feature>
<feature type="domain" description="tRNA intron endonuclease catalytic" evidence="7">
    <location>
        <begin position="253"/>
        <end position="328"/>
    </location>
</feature>
<dbReference type="InterPro" id="IPR036167">
    <property type="entry name" value="tRNA_intron_Endo_cat-like_sf"/>
</dbReference>
<evidence type="ECO:0000256" key="2">
    <source>
        <dbReference type="ARBA" id="ARBA00012573"/>
    </source>
</evidence>
<dbReference type="Proteomes" id="UP001301350">
    <property type="component" value="Unassembled WGS sequence"/>
</dbReference>
<evidence type="ECO:0000256" key="4">
    <source>
        <dbReference type="ARBA" id="ARBA00023239"/>
    </source>
</evidence>
<dbReference type="GO" id="GO:0000379">
    <property type="term" value="P:tRNA-type intron splice site recognition and cleavage"/>
    <property type="evidence" value="ECO:0007669"/>
    <property type="project" value="TreeGrafter"/>
</dbReference>
<dbReference type="Gene3D" id="3.40.1350.10">
    <property type="match status" value="1"/>
</dbReference>
<comment type="caution">
    <text evidence="9">The sequence shown here is derived from an EMBL/GenBank/DDBJ whole genome shotgun (WGS) entry which is preliminary data.</text>
</comment>
<dbReference type="CDD" id="cd22363">
    <property type="entry name" value="tRNA-intron_lyase_C"/>
    <property type="match status" value="1"/>
</dbReference>
<evidence type="ECO:0000313" key="9">
    <source>
        <dbReference type="EMBL" id="KAK4537497.1"/>
    </source>
</evidence>